<feature type="transmembrane region" description="Helical" evidence="1">
    <location>
        <begin position="63"/>
        <end position="85"/>
    </location>
</feature>
<reference evidence="2" key="1">
    <citation type="journal article" date="2020" name="Nature">
        <title>Giant virus diversity and host interactions through global metagenomics.</title>
        <authorList>
            <person name="Schulz F."/>
            <person name="Roux S."/>
            <person name="Paez-Espino D."/>
            <person name="Jungbluth S."/>
            <person name="Walsh D.A."/>
            <person name="Denef V.J."/>
            <person name="McMahon K.D."/>
            <person name="Konstantinidis K.T."/>
            <person name="Eloe-Fadrosh E.A."/>
            <person name="Kyrpides N.C."/>
            <person name="Woyke T."/>
        </authorList>
    </citation>
    <scope>NUCLEOTIDE SEQUENCE</scope>
    <source>
        <strain evidence="2">GVMAG-M-3300023174-111</strain>
    </source>
</reference>
<keyword evidence="1" id="KW-0472">Membrane</keyword>
<protein>
    <submittedName>
        <fullName evidence="2">Uncharacterized protein</fullName>
    </submittedName>
</protein>
<proteinExistence type="predicted"/>
<accession>A0A6C0D1Q8</accession>
<feature type="transmembrane region" description="Helical" evidence="1">
    <location>
        <begin position="38"/>
        <end position="57"/>
    </location>
</feature>
<organism evidence="2">
    <name type="scientific">viral metagenome</name>
    <dbReference type="NCBI Taxonomy" id="1070528"/>
    <lineage>
        <taxon>unclassified sequences</taxon>
        <taxon>metagenomes</taxon>
        <taxon>organismal metagenomes</taxon>
    </lineage>
</organism>
<keyword evidence="1" id="KW-1133">Transmembrane helix</keyword>
<dbReference type="AlphaFoldDB" id="A0A6C0D1Q8"/>
<keyword evidence="1" id="KW-0812">Transmembrane</keyword>
<sequence>MENNYGPAVSSSKPSFSSSSFSNSIGSIGENIFSTKNFLIVVLVILLIFSLLGINILGIVGNFFTSLVLLLKPLVLQILSIFGYVTGTVIDKSADILHTGGDLLVNASAPNLNNQGAIINNQPMPDSTTNPIQNPIASSKTNWCLVGEYEGRRGCIAITDQDKCLSGQVFPNQQMCLNPTLNTPTSPLKSIPE</sequence>
<name>A0A6C0D1Q8_9ZZZZ</name>
<evidence type="ECO:0000256" key="1">
    <source>
        <dbReference type="SAM" id="Phobius"/>
    </source>
</evidence>
<evidence type="ECO:0000313" key="2">
    <source>
        <dbReference type="EMBL" id="QHT10986.1"/>
    </source>
</evidence>
<dbReference type="EMBL" id="MN739530">
    <property type="protein sequence ID" value="QHT10986.1"/>
    <property type="molecule type" value="Genomic_DNA"/>
</dbReference>